<dbReference type="AlphaFoldDB" id="A0A2H0BTL9"/>
<feature type="transmembrane region" description="Helical" evidence="1">
    <location>
        <begin position="12"/>
        <end position="32"/>
    </location>
</feature>
<dbReference type="EMBL" id="PCSZ01000004">
    <property type="protein sequence ID" value="PIP61002.1"/>
    <property type="molecule type" value="Genomic_DNA"/>
</dbReference>
<keyword evidence="1" id="KW-0812">Transmembrane</keyword>
<evidence type="ECO:0008006" key="4">
    <source>
        <dbReference type="Google" id="ProtNLM"/>
    </source>
</evidence>
<proteinExistence type="predicted"/>
<evidence type="ECO:0000256" key="1">
    <source>
        <dbReference type="SAM" id="Phobius"/>
    </source>
</evidence>
<gene>
    <name evidence="2" type="ORF">COX00_00110</name>
</gene>
<comment type="caution">
    <text evidence="2">The sequence shown here is derived from an EMBL/GenBank/DDBJ whole genome shotgun (WGS) entry which is preliminary data.</text>
</comment>
<evidence type="ECO:0000313" key="2">
    <source>
        <dbReference type="EMBL" id="PIP61002.1"/>
    </source>
</evidence>
<name>A0A2H0BTL9_9BACT</name>
<keyword evidence="1" id="KW-0472">Membrane</keyword>
<keyword evidence="1" id="KW-1133">Transmembrane helix</keyword>
<sequence length="275" mass="30600">MIWLKRIAPFRSFLYLALLCVFGLNIILVGHVRSALAEKNKAEQEASRPANLELVFLEDFSCQDCFPMKQSWADVRKSLSVEITEEKDIAYDSEEGKTLVEQYKIKKIPALIIRGEIDKANVAETLAALGTRAEDALLVNPARPVYVDAKSGDVIGRSDLRLITDNACSDCYDPMVNQSILKDQYGVSFSHVEKIDVDSTEGKQLVDAYHLTRVPTFILSSEAAAYPRLAQIWKGIGTIEDDGSLVFRDVAVLGKPYFDLEAQRLQLPVATSTKP</sequence>
<dbReference type="InterPro" id="IPR036249">
    <property type="entry name" value="Thioredoxin-like_sf"/>
</dbReference>
<dbReference type="Proteomes" id="UP000231581">
    <property type="component" value="Unassembled WGS sequence"/>
</dbReference>
<dbReference type="Gene3D" id="3.40.30.10">
    <property type="entry name" value="Glutaredoxin"/>
    <property type="match status" value="1"/>
</dbReference>
<reference evidence="2 3" key="1">
    <citation type="submission" date="2017-09" db="EMBL/GenBank/DDBJ databases">
        <title>Depth-based differentiation of microbial function through sediment-hosted aquifers and enrichment of novel symbionts in the deep terrestrial subsurface.</title>
        <authorList>
            <person name="Probst A.J."/>
            <person name="Ladd B."/>
            <person name="Jarett J.K."/>
            <person name="Geller-Mcgrath D.E."/>
            <person name="Sieber C.M."/>
            <person name="Emerson J.B."/>
            <person name="Anantharaman K."/>
            <person name="Thomas B.C."/>
            <person name="Malmstrom R."/>
            <person name="Stieglmeier M."/>
            <person name="Klingl A."/>
            <person name="Woyke T."/>
            <person name="Ryan C.M."/>
            <person name="Banfield J.F."/>
        </authorList>
    </citation>
    <scope>NUCLEOTIDE SEQUENCE [LARGE SCALE GENOMIC DNA]</scope>
    <source>
        <strain evidence="2">CG22_combo_CG10-13_8_21_14_all_47_17</strain>
    </source>
</reference>
<organism evidence="2 3">
    <name type="scientific">Candidatus Uhrbacteria bacterium CG22_combo_CG10-13_8_21_14_all_47_17</name>
    <dbReference type="NCBI Taxonomy" id="1975041"/>
    <lineage>
        <taxon>Bacteria</taxon>
        <taxon>Candidatus Uhriibacteriota</taxon>
    </lineage>
</organism>
<protein>
    <recommendedName>
        <fullName evidence="4">Thioredoxin-like fold domain-containing protein</fullName>
    </recommendedName>
</protein>
<evidence type="ECO:0000313" key="3">
    <source>
        <dbReference type="Proteomes" id="UP000231581"/>
    </source>
</evidence>
<accession>A0A2H0BTL9</accession>
<dbReference type="SUPFAM" id="SSF52833">
    <property type="entry name" value="Thioredoxin-like"/>
    <property type="match status" value="1"/>
</dbReference>